<feature type="transmembrane region" description="Helical" evidence="14">
    <location>
        <begin position="125"/>
        <end position="144"/>
    </location>
</feature>
<comment type="similarity">
    <text evidence="11">Belongs to the acyltransferase CrtO family.</text>
</comment>
<dbReference type="RefSeq" id="WP_068821347.1">
    <property type="nucleotide sequence ID" value="NZ_LWHJ01000011.1"/>
</dbReference>
<evidence type="ECO:0000256" key="9">
    <source>
        <dbReference type="ARBA" id="ARBA00023315"/>
    </source>
</evidence>
<evidence type="ECO:0000313" key="15">
    <source>
        <dbReference type="EMBL" id="OAQ42319.1"/>
    </source>
</evidence>
<dbReference type="GO" id="GO:0016746">
    <property type="term" value="F:acyltransferase activity"/>
    <property type="evidence" value="ECO:0007669"/>
    <property type="project" value="UniProtKB-KW"/>
</dbReference>
<dbReference type="UniPathway" id="UPA00029">
    <property type="reaction ID" value="UER00560"/>
</dbReference>
<dbReference type="GO" id="GO:0005886">
    <property type="term" value="C:plasma membrane"/>
    <property type="evidence" value="ECO:0007669"/>
    <property type="project" value="UniProtKB-SubCell"/>
</dbReference>
<keyword evidence="5 14" id="KW-0812">Transmembrane</keyword>
<comment type="function">
    <text evidence="13">Catalyzes the acylation of glycosyl-4,4'-diaponeurosporenoate, i.e. the esterification of glucose at the C6'' position with the carboxyl group of the C(15) fatty acid 12-methyltetradecanoic acid, to yield staphyloxanthin. This is the last step in the biosynthesis of this orange pigment, present in most staphylococci strains.</text>
</comment>
<evidence type="ECO:0000256" key="4">
    <source>
        <dbReference type="ARBA" id="ARBA00022679"/>
    </source>
</evidence>
<evidence type="ECO:0000256" key="1">
    <source>
        <dbReference type="ARBA" id="ARBA00004162"/>
    </source>
</evidence>
<evidence type="ECO:0000256" key="7">
    <source>
        <dbReference type="ARBA" id="ARBA00022989"/>
    </source>
</evidence>
<name>A0A179DP41_9SPHI</name>
<evidence type="ECO:0000256" key="8">
    <source>
        <dbReference type="ARBA" id="ARBA00023136"/>
    </source>
</evidence>
<keyword evidence="16" id="KW-1185">Reference proteome</keyword>
<accession>A0A179DP41</accession>
<keyword evidence="6" id="KW-0732">Signal</keyword>
<keyword evidence="8 14" id="KW-0472">Membrane</keyword>
<keyword evidence="4" id="KW-0808">Transferase</keyword>
<sequence>MTINNEIILKKRKRLLAWYNMIPNVFWSVLNLVPILEFCFTLIDLKLVYIFLAISFIPAFLKNSFIDKLQIGNTTKVYRKLGVHVINKISQNGNIINNLIKKKFPEHKILVKDKRSISAMIAQTYVFEKFHLILFLFFSLIISYSIINQYWIWAFVILITNIAYNIYPNLLQQYIRLKLSLFNKRQNGQIINRKY</sequence>
<evidence type="ECO:0000256" key="3">
    <source>
        <dbReference type="ARBA" id="ARBA00022475"/>
    </source>
</evidence>
<dbReference type="AlphaFoldDB" id="A0A179DP41"/>
<feature type="transmembrane region" description="Helical" evidence="14">
    <location>
        <begin position="42"/>
        <end position="61"/>
    </location>
</feature>
<reference evidence="15 16" key="1">
    <citation type="submission" date="2016-04" db="EMBL/GenBank/DDBJ databases">
        <authorList>
            <person name="Evans L.H."/>
            <person name="Alamgir A."/>
            <person name="Owens N."/>
            <person name="Weber N.D."/>
            <person name="Virtaneva K."/>
            <person name="Barbian K."/>
            <person name="Babar A."/>
            <person name="Rosenke K."/>
        </authorList>
    </citation>
    <scope>NUCLEOTIDE SEQUENCE [LARGE SCALE GENOMIC DNA]</scope>
    <source>
        <strain evidence="15 16">CCM 8644</strain>
    </source>
</reference>
<evidence type="ECO:0000256" key="10">
    <source>
        <dbReference type="ARBA" id="ARBA00023588"/>
    </source>
</evidence>
<keyword evidence="7 14" id="KW-1133">Transmembrane helix</keyword>
<dbReference type="Proteomes" id="UP000078459">
    <property type="component" value="Unassembled WGS sequence"/>
</dbReference>
<feature type="transmembrane region" description="Helical" evidence="14">
    <location>
        <begin position="16"/>
        <end position="36"/>
    </location>
</feature>
<evidence type="ECO:0000313" key="16">
    <source>
        <dbReference type="Proteomes" id="UP000078459"/>
    </source>
</evidence>
<feature type="transmembrane region" description="Helical" evidence="14">
    <location>
        <begin position="150"/>
        <end position="167"/>
    </location>
</feature>
<comment type="caution">
    <text evidence="15">The sequence shown here is derived from an EMBL/GenBank/DDBJ whole genome shotgun (WGS) entry which is preliminary data.</text>
</comment>
<keyword evidence="9" id="KW-0012">Acyltransferase</keyword>
<evidence type="ECO:0000256" key="12">
    <source>
        <dbReference type="ARBA" id="ARBA00023667"/>
    </source>
</evidence>
<protein>
    <recommendedName>
        <fullName evidence="12">Glycosyl-4,4'-diaponeurosporenoate acyltransferase</fullName>
    </recommendedName>
</protein>
<evidence type="ECO:0000256" key="11">
    <source>
        <dbReference type="ARBA" id="ARBA00023603"/>
    </source>
</evidence>
<dbReference type="SUPFAM" id="SSF90123">
    <property type="entry name" value="ABC transporter transmembrane region"/>
    <property type="match status" value="1"/>
</dbReference>
<dbReference type="InterPro" id="IPR044021">
    <property type="entry name" value="CrtO"/>
</dbReference>
<evidence type="ECO:0000256" key="5">
    <source>
        <dbReference type="ARBA" id="ARBA00022692"/>
    </source>
</evidence>
<dbReference type="GO" id="GO:0005524">
    <property type="term" value="F:ATP binding"/>
    <property type="evidence" value="ECO:0007669"/>
    <property type="project" value="InterPro"/>
</dbReference>
<evidence type="ECO:0000256" key="2">
    <source>
        <dbReference type="ARBA" id="ARBA00004651"/>
    </source>
</evidence>
<evidence type="ECO:0000256" key="13">
    <source>
        <dbReference type="ARBA" id="ARBA00025324"/>
    </source>
</evidence>
<comment type="pathway">
    <text evidence="10">Carotenoid biosynthesis; staphyloxanthin biosynthesis; staphyloxanthin from farnesyl diphosphate: step 5/5.</text>
</comment>
<dbReference type="EMBL" id="LWHJ01000011">
    <property type="protein sequence ID" value="OAQ42319.1"/>
    <property type="molecule type" value="Genomic_DNA"/>
</dbReference>
<dbReference type="Pfam" id="PF18927">
    <property type="entry name" value="CrtO"/>
    <property type="match status" value="1"/>
</dbReference>
<proteinExistence type="inferred from homology"/>
<reference evidence="15 16" key="2">
    <citation type="submission" date="2016-06" db="EMBL/GenBank/DDBJ databases">
        <title>Pedobacter psychrophilus sp. nov., isolated from Antarctic fragmentary rock.</title>
        <authorList>
            <person name="Svec P."/>
        </authorList>
    </citation>
    <scope>NUCLEOTIDE SEQUENCE [LARGE SCALE GENOMIC DNA]</scope>
    <source>
        <strain evidence="15 16">CCM 8644</strain>
    </source>
</reference>
<evidence type="ECO:0000256" key="14">
    <source>
        <dbReference type="SAM" id="Phobius"/>
    </source>
</evidence>
<gene>
    <name evidence="15" type="ORF">A5893_04195</name>
</gene>
<comment type="subcellular location">
    <subcellularLocation>
        <location evidence="2">Cell membrane</location>
        <topology evidence="2">Multi-pass membrane protein</topology>
    </subcellularLocation>
    <subcellularLocation>
        <location evidence="1">Cell membrane</location>
        <topology evidence="1">Single-pass membrane protein</topology>
    </subcellularLocation>
</comment>
<evidence type="ECO:0000256" key="6">
    <source>
        <dbReference type="ARBA" id="ARBA00022729"/>
    </source>
</evidence>
<organism evidence="15 16">
    <name type="scientific">Pedobacter psychrophilus</name>
    <dbReference type="NCBI Taxonomy" id="1826909"/>
    <lineage>
        <taxon>Bacteria</taxon>
        <taxon>Pseudomonadati</taxon>
        <taxon>Bacteroidota</taxon>
        <taxon>Sphingobacteriia</taxon>
        <taxon>Sphingobacteriales</taxon>
        <taxon>Sphingobacteriaceae</taxon>
        <taxon>Pedobacter</taxon>
    </lineage>
</organism>
<dbReference type="InterPro" id="IPR036640">
    <property type="entry name" value="ABC1_TM_sf"/>
</dbReference>
<keyword evidence="3" id="KW-1003">Cell membrane</keyword>